<proteinExistence type="predicted"/>
<accession>A0A0H5Q5K5</accession>
<evidence type="ECO:0000313" key="1">
    <source>
        <dbReference type="EMBL" id="CRY96735.1"/>
    </source>
</evidence>
<dbReference type="EMBL" id="LN853812">
    <property type="protein sequence ID" value="CRY96735.1"/>
    <property type="molecule type" value="Genomic_DNA"/>
</dbReference>
<reference evidence="1" key="1">
    <citation type="submission" date="2015-06" db="EMBL/GenBank/DDBJ databases">
        <authorList>
            <person name="Joergensen T."/>
        </authorList>
    </citation>
    <scope>NUCLEOTIDE SEQUENCE</scope>
    <source>
        <strain evidence="1">RGFK1239</strain>
    </source>
</reference>
<name>A0A0H5Q5K5_9ZZZZ</name>
<organism evidence="1">
    <name type="scientific">uncultured prokaryote</name>
    <dbReference type="NCBI Taxonomy" id="198431"/>
    <lineage>
        <taxon>unclassified sequences</taxon>
        <taxon>environmental samples</taxon>
    </lineage>
</organism>
<sequence length="141" mass="15841">MDKLKEVLRGRIEEALDEGFAKHIPLTSDYLAEKLMGVMPEDCGEAEVVKRIVAASVIDARVAVDKNVILDGEPVSDFDKFVAEQDEAMELAAKMLRDPVPMLTPTELRKAYEIQQNNYDVSDILNELDCASEDYPHSDFH</sequence>
<reference evidence="1" key="2">
    <citation type="submission" date="2015-07" db="EMBL/GenBank/DDBJ databases">
        <title>Plasmids, circular viruses and viroids from rat gut.</title>
        <authorList>
            <person name="Jorgensen T.J."/>
            <person name="Hansen M.A."/>
            <person name="Xu Z."/>
            <person name="Tabak M.A."/>
            <person name="Sorensen S.J."/>
            <person name="Hansen L.H."/>
        </authorList>
    </citation>
    <scope>NUCLEOTIDE SEQUENCE</scope>
    <source>
        <strain evidence="1">RGFK1239</strain>
    </source>
</reference>
<dbReference type="AlphaFoldDB" id="A0A0H5Q5K5"/>
<protein>
    <submittedName>
        <fullName evidence="1">Uncharacterized protein</fullName>
    </submittedName>
</protein>